<evidence type="ECO:0000313" key="2">
    <source>
        <dbReference type="Proteomes" id="UP000789342"/>
    </source>
</evidence>
<accession>A0A9N9DMI8</accession>
<proteinExistence type="predicted"/>
<dbReference type="Proteomes" id="UP000789342">
    <property type="component" value="Unassembled WGS sequence"/>
</dbReference>
<evidence type="ECO:0000313" key="1">
    <source>
        <dbReference type="EMBL" id="CAG8641209.1"/>
    </source>
</evidence>
<sequence>TLMTSIIMVFIVCKCEIDDLRVTDVNVTTVEMDSKFNVDLQSRETIYFVKKEPSEYITKQYQLSLEDLSLDD</sequence>
<gene>
    <name evidence="1" type="ORF">AMORRO_LOCUS9522</name>
</gene>
<feature type="non-terminal residue" evidence="1">
    <location>
        <position position="72"/>
    </location>
</feature>
<name>A0A9N9DMI8_9GLOM</name>
<keyword evidence="2" id="KW-1185">Reference proteome</keyword>
<dbReference type="EMBL" id="CAJVPV010009402">
    <property type="protein sequence ID" value="CAG8641209.1"/>
    <property type="molecule type" value="Genomic_DNA"/>
</dbReference>
<reference evidence="1" key="1">
    <citation type="submission" date="2021-06" db="EMBL/GenBank/DDBJ databases">
        <authorList>
            <person name="Kallberg Y."/>
            <person name="Tangrot J."/>
            <person name="Rosling A."/>
        </authorList>
    </citation>
    <scope>NUCLEOTIDE SEQUENCE</scope>
    <source>
        <strain evidence="1">CL551</strain>
    </source>
</reference>
<organism evidence="1 2">
    <name type="scientific">Acaulospora morrowiae</name>
    <dbReference type="NCBI Taxonomy" id="94023"/>
    <lineage>
        <taxon>Eukaryota</taxon>
        <taxon>Fungi</taxon>
        <taxon>Fungi incertae sedis</taxon>
        <taxon>Mucoromycota</taxon>
        <taxon>Glomeromycotina</taxon>
        <taxon>Glomeromycetes</taxon>
        <taxon>Diversisporales</taxon>
        <taxon>Acaulosporaceae</taxon>
        <taxon>Acaulospora</taxon>
    </lineage>
</organism>
<comment type="caution">
    <text evidence="1">The sequence shown here is derived from an EMBL/GenBank/DDBJ whole genome shotgun (WGS) entry which is preliminary data.</text>
</comment>
<protein>
    <submittedName>
        <fullName evidence="1">347_t:CDS:1</fullName>
    </submittedName>
</protein>
<dbReference type="AlphaFoldDB" id="A0A9N9DMI8"/>